<reference evidence="4" key="1">
    <citation type="journal article" date="2014" name="Front. Microbiol.">
        <title>High frequency of phylogenetically diverse reductive dehalogenase-homologous genes in deep subseafloor sedimentary metagenomes.</title>
        <authorList>
            <person name="Kawai M."/>
            <person name="Futagami T."/>
            <person name="Toyoda A."/>
            <person name="Takaki Y."/>
            <person name="Nishi S."/>
            <person name="Hori S."/>
            <person name="Arai W."/>
            <person name="Tsubouchi T."/>
            <person name="Morono Y."/>
            <person name="Uchiyama I."/>
            <person name="Ito T."/>
            <person name="Fujiyama A."/>
            <person name="Inagaki F."/>
            <person name="Takami H."/>
        </authorList>
    </citation>
    <scope>NUCLEOTIDE SEQUENCE</scope>
    <source>
        <strain evidence="4">Expedition CK06-06</strain>
    </source>
</reference>
<keyword evidence="2" id="KW-0540">Nuclease</keyword>
<comment type="caution">
    <text evidence="4">The sequence shown here is derived from an EMBL/GenBank/DDBJ whole genome shotgun (WGS) entry which is preliminary data.</text>
</comment>
<gene>
    <name evidence="4" type="ORF">S01H1_31777</name>
</gene>
<dbReference type="NCBIfam" id="TIGR01280">
    <property type="entry name" value="xseB"/>
    <property type="match status" value="1"/>
</dbReference>
<proteinExistence type="inferred from homology"/>
<protein>
    <recommendedName>
        <fullName evidence="5">Exonuclease VII small subunit</fullName>
    </recommendedName>
</protein>
<evidence type="ECO:0000313" key="4">
    <source>
        <dbReference type="EMBL" id="GAF93023.1"/>
    </source>
</evidence>
<dbReference type="GO" id="GO:0006308">
    <property type="term" value="P:DNA catabolic process"/>
    <property type="evidence" value="ECO:0007669"/>
    <property type="project" value="InterPro"/>
</dbReference>
<dbReference type="NCBIfam" id="NF002139">
    <property type="entry name" value="PRK00977.1-3"/>
    <property type="match status" value="1"/>
</dbReference>
<dbReference type="AlphaFoldDB" id="X0THL7"/>
<dbReference type="GO" id="GO:0009318">
    <property type="term" value="C:exodeoxyribonuclease VII complex"/>
    <property type="evidence" value="ECO:0007669"/>
    <property type="project" value="InterPro"/>
</dbReference>
<dbReference type="PIRSF" id="PIRSF006488">
    <property type="entry name" value="Exonuc_VII_S"/>
    <property type="match status" value="1"/>
</dbReference>
<name>X0THL7_9ZZZZ</name>
<evidence type="ECO:0000256" key="2">
    <source>
        <dbReference type="ARBA" id="ARBA00022722"/>
    </source>
</evidence>
<dbReference type="SUPFAM" id="SSF116842">
    <property type="entry name" value="XseB-like"/>
    <property type="match status" value="1"/>
</dbReference>
<dbReference type="GO" id="GO:0005829">
    <property type="term" value="C:cytosol"/>
    <property type="evidence" value="ECO:0007669"/>
    <property type="project" value="TreeGrafter"/>
</dbReference>
<organism evidence="4">
    <name type="scientific">marine sediment metagenome</name>
    <dbReference type="NCBI Taxonomy" id="412755"/>
    <lineage>
        <taxon>unclassified sequences</taxon>
        <taxon>metagenomes</taxon>
        <taxon>ecological metagenomes</taxon>
    </lineage>
</organism>
<evidence type="ECO:0008006" key="5">
    <source>
        <dbReference type="Google" id="ProtNLM"/>
    </source>
</evidence>
<dbReference type="InterPro" id="IPR037004">
    <property type="entry name" value="Exonuc_VII_ssu_sf"/>
</dbReference>
<dbReference type="HAMAP" id="MF_00337">
    <property type="entry name" value="Exonuc_7_S"/>
    <property type="match status" value="1"/>
</dbReference>
<keyword evidence="1" id="KW-0963">Cytoplasm</keyword>
<accession>X0THL7</accession>
<evidence type="ECO:0000256" key="1">
    <source>
        <dbReference type="ARBA" id="ARBA00022490"/>
    </source>
</evidence>
<dbReference type="Gene3D" id="1.10.287.1040">
    <property type="entry name" value="Exonuclease VII, small subunit"/>
    <property type="match status" value="1"/>
</dbReference>
<dbReference type="InterPro" id="IPR003761">
    <property type="entry name" value="Exonuc_VII_S"/>
</dbReference>
<sequence length="73" mass="8033">MSDIDSLTFEQSFAELEETVRKLEEGGLALEESLALFERGQALAAHCNAQLDQADLKVRQLTPEGIVPFEPEG</sequence>
<dbReference type="GO" id="GO:0008855">
    <property type="term" value="F:exodeoxyribonuclease VII activity"/>
    <property type="evidence" value="ECO:0007669"/>
    <property type="project" value="InterPro"/>
</dbReference>
<evidence type="ECO:0000256" key="3">
    <source>
        <dbReference type="ARBA" id="ARBA00022801"/>
    </source>
</evidence>
<dbReference type="PANTHER" id="PTHR34137">
    <property type="entry name" value="EXODEOXYRIBONUCLEASE 7 SMALL SUBUNIT"/>
    <property type="match status" value="1"/>
</dbReference>
<dbReference type="EMBL" id="BARS01019630">
    <property type="protein sequence ID" value="GAF93023.1"/>
    <property type="molecule type" value="Genomic_DNA"/>
</dbReference>
<dbReference type="Pfam" id="PF02609">
    <property type="entry name" value="Exonuc_VII_S"/>
    <property type="match status" value="1"/>
</dbReference>
<dbReference type="PANTHER" id="PTHR34137:SF1">
    <property type="entry name" value="EXODEOXYRIBONUCLEASE 7 SMALL SUBUNIT"/>
    <property type="match status" value="1"/>
</dbReference>
<keyword evidence="3" id="KW-0378">Hydrolase</keyword>